<dbReference type="PROSITE" id="PS51746">
    <property type="entry name" value="PPM_2"/>
    <property type="match status" value="1"/>
</dbReference>
<gene>
    <name evidence="6" type="ORF">ZEAMMB73_Zm00001d006859</name>
</gene>
<dbReference type="InterPro" id="IPR036457">
    <property type="entry name" value="PPM-type-like_dom_sf"/>
</dbReference>
<dbReference type="SMR" id="A0A1D6F1D0"/>
<comment type="subunit">
    <text evidence="5">Homodimers and heterodimers.</text>
</comment>
<keyword evidence="5" id="KW-0927">Auxin signaling pathway</keyword>
<accession>A0A1D6F1D0</accession>
<dbReference type="AlphaFoldDB" id="A0A1D6F1D0"/>
<dbReference type="ExpressionAtlas" id="A0A1D6F1D0">
    <property type="expression patterns" value="baseline"/>
</dbReference>
<evidence type="ECO:0000256" key="4">
    <source>
        <dbReference type="ARBA" id="ARBA00048336"/>
    </source>
</evidence>
<comment type="catalytic activity">
    <reaction evidence="3">
        <text>O-phospho-L-seryl-[protein] + H2O = L-seryl-[protein] + phosphate</text>
        <dbReference type="Rhea" id="RHEA:20629"/>
        <dbReference type="Rhea" id="RHEA-COMP:9863"/>
        <dbReference type="Rhea" id="RHEA-COMP:11604"/>
        <dbReference type="ChEBI" id="CHEBI:15377"/>
        <dbReference type="ChEBI" id="CHEBI:29999"/>
        <dbReference type="ChEBI" id="CHEBI:43474"/>
        <dbReference type="ChEBI" id="CHEBI:83421"/>
        <dbReference type="EC" id="3.1.3.16"/>
    </reaction>
</comment>
<comment type="similarity">
    <text evidence="5">Belongs to the Aux/IAA family.</text>
</comment>
<keyword evidence="2" id="KW-0904">Protein phosphatase</keyword>
<evidence type="ECO:0000256" key="1">
    <source>
        <dbReference type="ARBA" id="ARBA00022801"/>
    </source>
</evidence>
<dbReference type="EMBL" id="CM007648">
    <property type="protein sequence ID" value="ONM25269.1"/>
    <property type="molecule type" value="Genomic_DNA"/>
</dbReference>
<dbReference type="GO" id="GO:0004722">
    <property type="term" value="F:protein serine/threonine phosphatase activity"/>
    <property type="evidence" value="ECO:0007669"/>
    <property type="project" value="UniProtKB-EC"/>
</dbReference>
<dbReference type="Gene3D" id="3.60.40.10">
    <property type="entry name" value="PPM-type phosphatase domain"/>
    <property type="match status" value="1"/>
</dbReference>
<evidence type="ECO:0000256" key="5">
    <source>
        <dbReference type="RuleBase" id="RU004549"/>
    </source>
</evidence>
<keyword evidence="5" id="KW-0805">Transcription regulation</keyword>
<dbReference type="InParanoid" id="A0A1D6F1D0"/>
<name>A0A1D6F1D0_MAIZE</name>
<keyword evidence="5" id="KW-0539">Nucleus</keyword>
<dbReference type="SUPFAM" id="SSF81606">
    <property type="entry name" value="PP2C-like"/>
    <property type="match status" value="1"/>
</dbReference>
<keyword evidence="1" id="KW-0378">Hydrolase</keyword>
<dbReference type="GO" id="GO:0009734">
    <property type="term" value="P:auxin-activated signaling pathway"/>
    <property type="evidence" value="ECO:0007669"/>
    <property type="project" value="UniProtKB-UniRule"/>
</dbReference>
<dbReference type="STRING" id="4577.A0A1D6F1D0"/>
<dbReference type="GO" id="GO:0005634">
    <property type="term" value="C:nucleus"/>
    <property type="evidence" value="ECO:0007669"/>
    <property type="project" value="UniProtKB-SubCell"/>
</dbReference>
<organism evidence="6">
    <name type="scientific">Zea mays</name>
    <name type="common">Maize</name>
    <dbReference type="NCBI Taxonomy" id="4577"/>
    <lineage>
        <taxon>Eukaryota</taxon>
        <taxon>Viridiplantae</taxon>
        <taxon>Streptophyta</taxon>
        <taxon>Embryophyta</taxon>
        <taxon>Tracheophyta</taxon>
        <taxon>Spermatophyta</taxon>
        <taxon>Magnoliopsida</taxon>
        <taxon>Liliopsida</taxon>
        <taxon>Poales</taxon>
        <taxon>Poaceae</taxon>
        <taxon>PACMAD clade</taxon>
        <taxon>Panicoideae</taxon>
        <taxon>Andropogonodae</taxon>
        <taxon>Andropogoneae</taxon>
        <taxon>Tripsacinae</taxon>
        <taxon>Zea</taxon>
    </lineage>
</organism>
<dbReference type="InterPro" id="IPR015655">
    <property type="entry name" value="PP2C"/>
</dbReference>
<evidence type="ECO:0000256" key="3">
    <source>
        <dbReference type="ARBA" id="ARBA00047761"/>
    </source>
</evidence>
<evidence type="ECO:0000313" key="6">
    <source>
        <dbReference type="EMBL" id="ONM25269.1"/>
    </source>
</evidence>
<protein>
    <recommendedName>
        <fullName evidence="5">Auxin-responsive protein</fullName>
    </recommendedName>
</protein>
<dbReference type="InterPro" id="IPR001932">
    <property type="entry name" value="PPM-type_phosphatase-like_dom"/>
</dbReference>
<comment type="function">
    <text evidence="5">Aux/IAA proteins are short-lived transcriptional factors that function as repressors of early auxin response genes at low auxin concentrations.</text>
</comment>
<reference evidence="6" key="1">
    <citation type="submission" date="2015-12" db="EMBL/GenBank/DDBJ databases">
        <title>Update maize B73 reference genome by single molecule sequencing technologies.</title>
        <authorList>
            <consortium name="Maize Genome Sequencing Project"/>
            <person name="Ware D."/>
        </authorList>
    </citation>
    <scope>NUCLEOTIDE SEQUENCE [LARGE SCALE GENOMIC DNA]</scope>
    <source>
        <tissue evidence="6">Seedling</tissue>
    </source>
</reference>
<dbReference type="Pfam" id="PF02309">
    <property type="entry name" value="AUX_IAA"/>
    <property type="match status" value="1"/>
</dbReference>
<evidence type="ECO:0000256" key="2">
    <source>
        <dbReference type="ARBA" id="ARBA00022912"/>
    </source>
</evidence>
<keyword evidence="5" id="KW-0678">Repressor</keyword>
<keyword evidence="5" id="KW-0804">Transcription</keyword>
<sequence>MYVKVSMDDVPYLKMVDIKMYSSYEDLSMALEKMFSCFITGEYCSVLCFCLMHFPLVNLFLTLGGNKKEQRDSGETYQKTDIDFLESEASAFRDDGSTASTAILVGDRLYVANVGDSCAVIPKAGKAMALSEDHKPNRIDEQKRIENACGIVIWAGKHVLFVLLYIGLICLH</sequence>
<dbReference type="Pfam" id="PF00481">
    <property type="entry name" value="PP2C"/>
    <property type="match status" value="1"/>
</dbReference>
<dbReference type="CDD" id="cd00143">
    <property type="entry name" value="PP2Cc"/>
    <property type="match status" value="1"/>
</dbReference>
<dbReference type="PANTHER" id="PTHR47992">
    <property type="entry name" value="PROTEIN PHOSPHATASE"/>
    <property type="match status" value="1"/>
</dbReference>
<proteinExistence type="inferred from homology"/>
<dbReference type="InterPro" id="IPR033389">
    <property type="entry name" value="AUX/IAA_dom"/>
</dbReference>
<comment type="subcellular location">
    <subcellularLocation>
        <location evidence="5">Nucleus</location>
    </subcellularLocation>
</comment>
<comment type="catalytic activity">
    <reaction evidence="4">
        <text>O-phospho-L-threonyl-[protein] + H2O = L-threonyl-[protein] + phosphate</text>
        <dbReference type="Rhea" id="RHEA:47004"/>
        <dbReference type="Rhea" id="RHEA-COMP:11060"/>
        <dbReference type="Rhea" id="RHEA-COMP:11605"/>
        <dbReference type="ChEBI" id="CHEBI:15377"/>
        <dbReference type="ChEBI" id="CHEBI:30013"/>
        <dbReference type="ChEBI" id="CHEBI:43474"/>
        <dbReference type="ChEBI" id="CHEBI:61977"/>
        <dbReference type="EC" id="3.1.3.16"/>
    </reaction>
</comment>